<dbReference type="Gene3D" id="1.20.1070.10">
    <property type="entry name" value="Rhodopsin 7-helix transmembrane proteins"/>
    <property type="match status" value="1"/>
</dbReference>
<feature type="transmembrane region" description="Helical" evidence="6">
    <location>
        <begin position="137"/>
        <end position="158"/>
    </location>
</feature>
<evidence type="ECO:0000313" key="8">
    <source>
        <dbReference type="EMBL" id="CAF1421428.1"/>
    </source>
</evidence>
<feature type="transmembrane region" description="Helical" evidence="6">
    <location>
        <begin position="194"/>
        <end position="216"/>
    </location>
</feature>
<feature type="compositionally biased region" description="Polar residues" evidence="5">
    <location>
        <begin position="453"/>
        <end position="478"/>
    </location>
</feature>
<proteinExistence type="predicted"/>
<dbReference type="AlphaFoldDB" id="A0A815MDC7"/>
<gene>
    <name evidence="8" type="ORF">XAT740_LOCUS35245</name>
</gene>
<evidence type="ECO:0000256" key="1">
    <source>
        <dbReference type="ARBA" id="ARBA00004370"/>
    </source>
</evidence>
<keyword evidence="3 6" id="KW-1133">Transmembrane helix</keyword>
<evidence type="ECO:0000256" key="2">
    <source>
        <dbReference type="ARBA" id="ARBA00022692"/>
    </source>
</evidence>
<dbReference type="EMBL" id="CAJNOR010003515">
    <property type="protein sequence ID" value="CAF1421428.1"/>
    <property type="molecule type" value="Genomic_DNA"/>
</dbReference>
<dbReference type="Proteomes" id="UP000663828">
    <property type="component" value="Unassembled WGS sequence"/>
</dbReference>
<reference evidence="8" key="1">
    <citation type="submission" date="2021-02" db="EMBL/GenBank/DDBJ databases">
        <authorList>
            <person name="Nowell W R."/>
        </authorList>
    </citation>
    <scope>NUCLEOTIDE SEQUENCE</scope>
</reference>
<evidence type="ECO:0000256" key="5">
    <source>
        <dbReference type="SAM" id="MobiDB-lite"/>
    </source>
</evidence>
<dbReference type="GO" id="GO:0016020">
    <property type="term" value="C:membrane"/>
    <property type="evidence" value="ECO:0007669"/>
    <property type="project" value="UniProtKB-SubCell"/>
</dbReference>
<comment type="subcellular location">
    <subcellularLocation>
        <location evidence="1">Membrane</location>
    </subcellularLocation>
</comment>
<evidence type="ECO:0000259" key="7">
    <source>
        <dbReference type="PROSITE" id="PS50262"/>
    </source>
</evidence>
<feature type="domain" description="G-protein coupled receptors family 1 profile" evidence="7">
    <location>
        <begin position="19"/>
        <end position="214"/>
    </location>
</feature>
<evidence type="ECO:0000256" key="4">
    <source>
        <dbReference type="ARBA" id="ARBA00023136"/>
    </source>
</evidence>
<keyword evidence="2 6" id="KW-0812">Transmembrane</keyword>
<organism evidence="8 9">
    <name type="scientific">Adineta ricciae</name>
    <name type="common">Rotifer</name>
    <dbReference type="NCBI Taxonomy" id="249248"/>
    <lineage>
        <taxon>Eukaryota</taxon>
        <taxon>Metazoa</taxon>
        <taxon>Spiralia</taxon>
        <taxon>Gnathifera</taxon>
        <taxon>Rotifera</taxon>
        <taxon>Eurotatoria</taxon>
        <taxon>Bdelloidea</taxon>
        <taxon>Adinetida</taxon>
        <taxon>Adinetidae</taxon>
        <taxon>Adineta</taxon>
    </lineage>
</organism>
<feature type="transmembrane region" description="Helical" evidence="6">
    <location>
        <begin position="318"/>
        <end position="336"/>
    </location>
</feature>
<evidence type="ECO:0000256" key="6">
    <source>
        <dbReference type="SAM" id="Phobius"/>
    </source>
</evidence>
<feature type="transmembrane region" description="Helical" evidence="6">
    <location>
        <begin position="42"/>
        <end position="63"/>
    </location>
</feature>
<feature type="transmembrane region" description="Helical" evidence="6">
    <location>
        <begin position="342"/>
        <end position="360"/>
    </location>
</feature>
<dbReference type="InterPro" id="IPR017452">
    <property type="entry name" value="GPCR_Rhodpsn_7TM"/>
</dbReference>
<name>A0A815MDC7_ADIRI</name>
<sequence length="505" mass="57161">MPFLFYRISTWLVIELVATSILVVLNLVIPALMAFSSYRNVVNFYFSSAALSSSLLNCLYIYYLVETLRSRGLSESNCRAIYYLQTSCTVVLAYTITAMHANFVLCLLSSSSSDHQHSLRSCLQSCGLCLRKFFRRFCFCLVLLVWSLSFTATIPLLYTIDSNEKIPKPVYCPGTTQISYLEEWFDRNRLTQSIIFNLIPLLVTLFISAIALLKLFSECLFYIYLRCKMCKCFPCRKRSSCSSSNRHRHPHESRQQGLSIPNSISMLSSLGIVSNSNIPSSSYNLAPMTESPTPTSETTISSSNIILQSCGHWCSSSFLRFLLVLSCCLLACIYPIAMRFYLVYFSVLIPLIFAVLNYSLGQLTPLQTTTTTITANTLPTTATSTIVASPSGQSAINTENRFISTNETITTRLIQRNASLKRERGCSSEEFELQTPLMSNLMHEDNQRENQEHSLVTPSSSWQSTTIQPARTNAQTQPHRTMITGKQKYFSNNLYENYNRNIIMR</sequence>
<feature type="transmembrane region" description="Helical" evidence="6">
    <location>
        <begin position="83"/>
        <end position="108"/>
    </location>
</feature>
<protein>
    <recommendedName>
        <fullName evidence="7">G-protein coupled receptors family 1 profile domain-containing protein</fullName>
    </recommendedName>
</protein>
<keyword evidence="4 6" id="KW-0472">Membrane</keyword>
<keyword evidence="9" id="KW-1185">Reference proteome</keyword>
<accession>A0A815MDC7</accession>
<feature type="transmembrane region" description="Helical" evidence="6">
    <location>
        <begin position="12"/>
        <end position="35"/>
    </location>
</feature>
<dbReference type="PROSITE" id="PS50262">
    <property type="entry name" value="G_PROTEIN_RECEP_F1_2"/>
    <property type="match status" value="1"/>
</dbReference>
<evidence type="ECO:0000256" key="3">
    <source>
        <dbReference type="ARBA" id="ARBA00022989"/>
    </source>
</evidence>
<comment type="caution">
    <text evidence="8">The sequence shown here is derived from an EMBL/GenBank/DDBJ whole genome shotgun (WGS) entry which is preliminary data.</text>
</comment>
<evidence type="ECO:0000313" key="9">
    <source>
        <dbReference type="Proteomes" id="UP000663828"/>
    </source>
</evidence>
<feature type="region of interest" description="Disordered" evidence="5">
    <location>
        <begin position="445"/>
        <end position="478"/>
    </location>
</feature>